<evidence type="ECO:0000313" key="16">
    <source>
        <dbReference type="Proteomes" id="UP000234752"/>
    </source>
</evidence>
<gene>
    <name evidence="15" type="ORF">C0V82_18375</name>
</gene>
<dbReference type="AlphaFoldDB" id="A0A2K9NJ56"/>
<organism evidence="15 16">
    <name type="scientific">Niveispirillum cyanobacteriorum</name>
    <dbReference type="NCBI Taxonomy" id="1612173"/>
    <lineage>
        <taxon>Bacteria</taxon>
        <taxon>Pseudomonadati</taxon>
        <taxon>Pseudomonadota</taxon>
        <taxon>Alphaproteobacteria</taxon>
        <taxon>Rhodospirillales</taxon>
        <taxon>Azospirillaceae</taxon>
        <taxon>Niveispirillum</taxon>
    </lineage>
</organism>
<dbReference type="PANTHER" id="PTHR32552:SF81">
    <property type="entry name" value="TONB-DEPENDENT OUTER MEMBRANE RECEPTOR"/>
    <property type="match status" value="1"/>
</dbReference>
<feature type="domain" description="TonB-dependent receptor plug" evidence="14">
    <location>
        <begin position="76"/>
        <end position="181"/>
    </location>
</feature>
<protein>
    <recommendedName>
        <fullName evidence="17">TonB-dependent receptor</fullName>
    </recommendedName>
</protein>
<dbReference type="PANTHER" id="PTHR32552">
    <property type="entry name" value="FERRICHROME IRON RECEPTOR-RELATED"/>
    <property type="match status" value="1"/>
</dbReference>
<evidence type="ECO:0000256" key="1">
    <source>
        <dbReference type="ARBA" id="ARBA00004571"/>
    </source>
</evidence>
<keyword evidence="5 11" id="KW-0812">Transmembrane</keyword>
<dbReference type="SUPFAM" id="SSF56935">
    <property type="entry name" value="Porins"/>
    <property type="match status" value="1"/>
</dbReference>
<dbReference type="GO" id="GO:0009279">
    <property type="term" value="C:cell outer membrane"/>
    <property type="evidence" value="ECO:0007669"/>
    <property type="project" value="UniProtKB-SubCell"/>
</dbReference>
<keyword evidence="6" id="KW-0408">Iron</keyword>
<accession>A0A2K9NJ56</accession>
<dbReference type="InterPro" id="IPR036942">
    <property type="entry name" value="Beta-barrel_TonB_sf"/>
</dbReference>
<evidence type="ECO:0000256" key="10">
    <source>
        <dbReference type="ARBA" id="ARBA00023237"/>
    </source>
</evidence>
<dbReference type="InterPro" id="IPR000531">
    <property type="entry name" value="Beta-barrel_TonB"/>
</dbReference>
<evidence type="ECO:0000256" key="7">
    <source>
        <dbReference type="ARBA" id="ARBA00023065"/>
    </source>
</evidence>
<proteinExistence type="inferred from homology"/>
<sequence length="760" mass="81886">MSHNKINAGGGRHEIRARLRKKGRLTKMKSKLLATVAVAACTALPTIAGAQAPAEPASFDGLEEIVVTAQRRSENLQSVPIAATALSGDALEDKGVERLADLQFAAPSLSITDQGLTQSVNIRGIGIASGSPAVANGVATYIDGVFQPPILTTSSFYDIQNVEVLRGPQGTLVGSNSTGGAIFINTQSPSTDRVKGYAQASYGTYDEVTGQGAVNVPVSDTLAVRVAGNYRKRDSYYDDVGSFNNKPDSLNEKAGRVGVKWEPGSFQALGKIELIDKETGGYAYRPIASTTFASNRRADFRELTYNAPTKNHERAFLASLELRQEFDNGLTLRSVSGFTNKRINNLYDTDAAITAPAGESATQTQDQYVRERQWSQEFNLISPTDGVFDWILGGYYQRNKIDVDIQTRSGSPVDPTDINQYPDKVTTGVFAQGNYELASSLELQAGLRYSHFKAEQEGSVVIGAGSAIFGPAGLQVADLKGSHQDGRVTGKLGLNWQADDETMVYAFAARGYKPGGSNSAVSEFGPETVWDYEAGVKSTLLDGHLRTQAGIFYMNYKGFQFDARDTSTGQSGVFNIANATIKGAELQVQARSGGFSVDGGLAYVDSKLDKLTLVNTRTLPSLSQYGPQCPAGTASNPPVCFDFRPYLTTAGGGDNLFSPKWSYNLGVQYELDVGPDMVLTPRLNYAYVGPRWTNLLYTPTLDYLKARGLLSAQLTLAMGDWTLEAYGSNLADKDYVSGQSGNNELYGAPREYGVRASVRF</sequence>
<keyword evidence="4" id="KW-0410">Iron transport</keyword>
<evidence type="ECO:0000259" key="14">
    <source>
        <dbReference type="Pfam" id="PF07715"/>
    </source>
</evidence>
<dbReference type="InterPro" id="IPR012910">
    <property type="entry name" value="Plug_dom"/>
</dbReference>
<keyword evidence="16" id="KW-1185">Reference proteome</keyword>
<keyword evidence="2 11" id="KW-0813">Transport</keyword>
<evidence type="ECO:0008006" key="17">
    <source>
        <dbReference type="Google" id="ProtNLM"/>
    </source>
</evidence>
<dbReference type="PROSITE" id="PS52016">
    <property type="entry name" value="TONB_DEPENDENT_REC_3"/>
    <property type="match status" value="1"/>
</dbReference>
<dbReference type="EMBL" id="CP025612">
    <property type="protein sequence ID" value="AUN32345.1"/>
    <property type="molecule type" value="Genomic_DNA"/>
</dbReference>
<dbReference type="KEGG" id="ncb:C0V82_18375"/>
<dbReference type="Pfam" id="PF00593">
    <property type="entry name" value="TonB_dep_Rec_b-barrel"/>
    <property type="match status" value="1"/>
</dbReference>
<dbReference type="InterPro" id="IPR039426">
    <property type="entry name" value="TonB-dep_rcpt-like"/>
</dbReference>
<evidence type="ECO:0000256" key="5">
    <source>
        <dbReference type="ARBA" id="ARBA00022692"/>
    </source>
</evidence>
<keyword evidence="7" id="KW-0406">Ion transport</keyword>
<evidence type="ECO:0000256" key="4">
    <source>
        <dbReference type="ARBA" id="ARBA00022496"/>
    </source>
</evidence>
<keyword evidence="8 12" id="KW-0798">TonB box</keyword>
<dbReference type="Pfam" id="PF07715">
    <property type="entry name" value="Plug"/>
    <property type="match status" value="1"/>
</dbReference>
<evidence type="ECO:0000256" key="6">
    <source>
        <dbReference type="ARBA" id="ARBA00023004"/>
    </source>
</evidence>
<evidence type="ECO:0000256" key="12">
    <source>
        <dbReference type="RuleBase" id="RU003357"/>
    </source>
</evidence>
<keyword evidence="10 11" id="KW-0998">Cell outer membrane</keyword>
<keyword evidence="3 11" id="KW-1134">Transmembrane beta strand</keyword>
<reference evidence="15 16" key="1">
    <citation type="submission" date="2017-12" db="EMBL/GenBank/DDBJ databases">
        <title>Genomes of bacteria within cyanobacterial aggregates.</title>
        <authorList>
            <person name="Cai H."/>
        </authorList>
    </citation>
    <scope>NUCLEOTIDE SEQUENCE [LARGE SCALE GENOMIC DNA]</scope>
    <source>
        <strain evidence="15 16">TH16</strain>
    </source>
</reference>
<evidence type="ECO:0000256" key="9">
    <source>
        <dbReference type="ARBA" id="ARBA00023136"/>
    </source>
</evidence>
<feature type="domain" description="TonB-dependent receptor-like beta-barrel" evidence="13">
    <location>
        <begin position="292"/>
        <end position="730"/>
    </location>
</feature>
<dbReference type="GO" id="GO:0006826">
    <property type="term" value="P:iron ion transport"/>
    <property type="evidence" value="ECO:0007669"/>
    <property type="project" value="UniProtKB-KW"/>
</dbReference>
<evidence type="ECO:0000256" key="2">
    <source>
        <dbReference type="ARBA" id="ARBA00022448"/>
    </source>
</evidence>
<evidence type="ECO:0000256" key="3">
    <source>
        <dbReference type="ARBA" id="ARBA00022452"/>
    </source>
</evidence>
<evidence type="ECO:0000259" key="13">
    <source>
        <dbReference type="Pfam" id="PF00593"/>
    </source>
</evidence>
<dbReference type="Gene3D" id="2.40.170.20">
    <property type="entry name" value="TonB-dependent receptor, beta-barrel domain"/>
    <property type="match status" value="1"/>
</dbReference>
<evidence type="ECO:0000256" key="8">
    <source>
        <dbReference type="ARBA" id="ARBA00023077"/>
    </source>
</evidence>
<name>A0A2K9NJ56_9PROT</name>
<evidence type="ECO:0000256" key="11">
    <source>
        <dbReference type="PROSITE-ProRule" id="PRU01360"/>
    </source>
</evidence>
<keyword evidence="9 11" id="KW-0472">Membrane</keyword>
<comment type="similarity">
    <text evidence="11 12">Belongs to the TonB-dependent receptor family.</text>
</comment>
<evidence type="ECO:0000313" key="15">
    <source>
        <dbReference type="EMBL" id="AUN32345.1"/>
    </source>
</evidence>
<comment type="subcellular location">
    <subcellularLocation>
        <location evidence="1 11">Cell outer membrane</location>
        <topology evidence="1 11">Multi-pass membrane protein</topology>
    </subcellularLocation>
</comment>
<dbReference type="Proteomes" id="UP000234752">
    <property type="component" value="Chromosome eg_2"/>
</dbReference>